<dbReference type="GO" id="GO:0006508">
    <property type="term" value="P:proteolysis"/>
    <property type="evidence" value="ECO:0007669"/>
    <property type="project" value="InterPro"/>
</dbReference>
<accession>A0A3D8WUP8</accession>
<feature type="transmembrane region" description="Helical" evidence="7">
    <location>
        <begin position="122"/>
        <end position="141"/>
    </location>
</feature>
<evidence type="ECO:0000259" key="8">
    <source>
        <dbReference type="Pfam" id="PF02163"/>
    </source>
</evidence>
<evidence type="ECO:0000313" key="9">
    <source>
        <dbReference type="EMBL" id="RDZ07684.1"/>
    </source>
</evidence>
<reference evidence="9 10" key="1">
    <citation type="journal article" date="2018" name="Appl. Environ. Microbiol.">
        <title>Antimicrobial susceptibility testing and tentative epidemiological cut-off values of five Bacillus species relevant for use as animal feed additives or for plant protection.</title>
        <authorList>
            <person name="Agerso Y."/>
            <person name="Stuer-Lauridsen B."/>
            <person name="Bjerre K."/>
            <person name="Jensen M.G."/>
            <person name="Johansen E."/>
            <person name="Bennedsen M."/>
            <person name="Brockmann E."/>
            <person name="Nielsen B."/>
        </authorList>
    </citation>
    <scope>NUCLEOTIDE SEQUENCE [LARGE SCALE GENOMIC DNA]</scope>
    <source>
        <strain evidence="9 10">CHCC20162</strain>
    </source>
</reference>
<protein>
    <recommendedName>
        <fullName evidence="8">Peptidase M50 domain-containing protein</fullName>
    </recommendedName>
</protein>
<organism evidence="9 10">
    <name type="scientific">Priestia megaterium</name>
    <name type="common">Bacillus megaterium</name>
    <dbReference type="NCBI Taxonomy" id="1404"/>
    <lineage>
        <taxon>Bacteria</taxon>
        <taxon>Bacillati</taxon>
        <taxon>Bacillota</taxon>
        <taxon>Bacilli</taxon>
        <taxon>Bacillales</taxon>
        <taxon>Bacillaceae</taxon>
        <taxon>Priestia</taxon>
    </lineage>
</organism>
<dbReference type="RefSeq" id="WP_116078330.1">
    <property type="nucleotide sequence ID" value="NZ_CP187639.1"/>
</dbReference>
<keyword evidence="5 7" id="KW-1133">Transmembrane helix</keyword>
<feature type="domain" description="Peptidase M50" evidence="8">
    <location>
        <begin position="21"/>
        <end position="214"/>
    </location>
</feature>
<evidence type="ECO:0000256" key="6">
    <source>
        <dbReference type="ARBA" id="ARBA00023136"/>
    </source>
</evidence>
<evidence type="ECO:0000256" key="3">
    <source>
        <dbReference type="ARBA" id="ARBA00007931"/>
    </source>
</evidence>
<dbReference type="AlphaFoldDB" id="A0A3D8WUP8"/>
<comment type="caution">
    <text evidence="9">The sequence shown here is derived from an EMBL/GenBank/DDBJ whole genome shotgun (WGS) entry which is preliminary data.</text>
</comment>
<feature type="transmembrane region" description="Helical" evidence="7">
    <location>
        <begin position="96"/>
        <end position="116"/>
    </location>
</feature>
<keyword evidence="4 7" id="KW-0812">Transmembrane</keyword>
<comment type="cofactor">
    <cofactor evidence="1">
        <name>Zn(2+)</name>
        <dbReference type="ChEBI" id="CHEBI:29105"/>
    </cofactor>
</comment>
<proteinExistence type="inferred from homology"/>
<dbReference type="Proteomes" id="UP000256519">
    <property type="component" value="Unassembled WGS sequence"/>
</dbReference>
<comment type="similarity">
    <text evidence="3">Belongs to the peptidase M50B family.</text>
</comment>
<dbReference type="InterPro" id="IPR008915">
    <property type="entry name" value="Peptidase_M50"/>
</dbReference>
<evidence type="ECO:0000256" key="2">
    <source>
        <dbReference type="ARBA" id="ARBA00004141"/>
    </source>
</evidence>
<evidence type="ECO:0000313" key="10">
    <source>
        <dbReference type="Proteomes" id="UP000256519"/>
    </source>
</evidence>
<keyword evidence="6 7" id="KW-0472">Membrane</keyword>
<evidence type="ECO:0000256" key="5">
    <source>
        <dbReference type="ARBA" id="ARBA00022989"/>
    </source>
</evidence>
<sequence>MLMMINYVKLLNFIDYMMLMTLSFFVAVLLHELGHLLGAFFTSLKVQWVSFGFIKVQIQPVIRINWIWKNKYFFGGVFPFLSIPLENFKNRFKLRIFFWMGPISSLLFAIISYLIYMFNTEMFFLFLGLSSLCIGIMTMLTDGMKGYFIYRSTPYYATYMIQLFLLTPNMNITESFLKLVIDENICILNSPNIKKMGMNELALVQWTYYLSIVLNYKIELLSNIVNKLFIETKGNKNLAGTKQIFSQLISLDILRKTIDNEEFEFNMQSRKVDMRTQMLVTKDIKKSTEYLKSLEKDPYFQNTLFTSYERKIIKKVLA</sequence>
<dbReference type="EMBL" id="PQWM01000053">
    <property type="protein sequence ID" value="RDZ07684.1"/>
    <property type="molecule type" value="Genomic_DNA"/>
</dbReference>
<evidence type="ECO:0000256" key="4">
    <source>
        <dbReference type="ARBA" id="ARBA00022692"/>
    </source>
</evidence>
<comment type="subcellular location">
    <subcellularLocation>
        <location evidence="2">Membrane</location>
        <topology evidence="2">Multi-pass membrane protein</topology>
    </subcellularLocation>
</comment>
<name>A0A3D8WUP8_PRIMG</name>
<evidence type="ECO:0000256" key="1">
    <source>
        <dbReference type="ARBA" id="ARBA00001947"/>
    </source>
</evidence>
<dbReference type="GO" id="GO:0016020">
    <property type="term" value="C:membrane"/>
    <property type="evidence" value="ECO:0007669"/>
    <property type="project" value="UniProtKB-SubCell"/>
</dbReference>
<evidence type="ECO:0000256" key="7">
    <source>
        <dbReference type="SAM" id="Phobius"/>
    </source>
</evidence>
<gene>
    <name evidence="9" type="ORF">C3744_27400</name>
</gene>
<dbReference type="Pfam" id="PF02163">
    <property type="entry name" value="Peptidase_M50"/>
    <property type="match status" value="1"/>
</dbReference>